<dbReference type="GO" id="GO:0005948">
    <property type="term" value="C:acetolactate synthase complex"/>
    <property type="evidence" value="ECO:0007669"/>
    <property type="project" value="TreeGrafter"/>
</dbReference>
<name>A0A069RGA4_PEPLI</name>
<dbReference type="FunFam" id="3.40.50.1220:FF:000008">
    <property type="entry name" value="Acetolactate synthase"/>
    <property type="match status" value="1"/>
</dbReference>
<dbReference type="InterPro" id="IPR011766">
    <property type="entry name" value="TPP_enzyme_TPP-bd"/>
</dbReference>
<evidence type="ECO:0000256" key="2">
    <source>
        <dbReference type="ARBA" id="ARBA00005025"/>
    </source>
</evidence>
<gene>
    <name evidence="16" type="primary">ilvB</name>
    <name evidence="16" type="ORF">CLIT_5c00580</name>
</gene>
<evidence type="ECO:0000256" key="4">
    <source>
        <dbReference type="ARBA" id="ARBA00013145"/>
    </source>
</evidence>
<dbReference type="Proteomes" id="UP000027946">
    <property type="component" value="Unassembled WGS sequence"/>
</dbReference>
<dbReference type="UniPathway" id="UPA00049">
    <property type="reaction ID" value="UER00059"/>
</dbReference>
<evidence type="ECO:0000256" key="11">
    <source>
        <dbReference type="ARBA" id="ARBA00048670"/>
    </source>
</evidence>
<accession>A0A069RGA4</accession>
<evidence type="ECO:0000256" key="6">
    <source>
        <dbReference type="ARBA" id="ARBA00022679"/>
    </source>
</evidence>
<keyword evidence="6 12" id="KW-0808">Transferase</keyword>
<dbReference type="PANTHER" id="PTHR18968:SF13">
    <property type="entry name" value="ACETOLACTATE SYNTHASE CATALYTIC SUBUNIT, MITOCHONDRIAL"/>
    <property type="match status" value="1"/>
</dbReference>
<comment type="caution">
    <text evidence="16">The sequence shown here is derived from an EMBL/GenBank/DDBJ whole genome shotgun (WGS) entry which is preliminary data.</text>
</comment>
<dbReference type="GO" id="GO:0030976">
    <property type="term" value="F:thiamine pyrophosphate binding"/>
    <property type="evidence" value="ECO:0007669"/>
    <property type="project" value="UniProtKB-UniRule"/>
</dbReference>
<comment type="catalytic activity">
    <reaction evidence="11 12">
        <text>2 pyruvate + H(+) = (2S)-2-acetolactate + CO2</text>
        <dbReference type="Rhea" id="RHEA:25249"/>
        <dbReference type="ChEBI" id="CHEBI:15361"/>
        <dbReference type="ChEBI" id="CHEBI:15378"/>
        <dbReference type="ChEBI" id="CHEBI:16526"/>
        <dbReference type="ChEBI" id="CHEBI:58476"/>
        <dbReference type="EC" id="2.2.1.6"/>
    </reaction>
</comment>
<dbReference type="UniPathway" id="UPA00047">
    <property type="reaction ID" value="UER00055"/>
</dbReference>
<evidence type="ECO:0000256" key="5">
    <source>
        <dbReference type="ARBA" id="ARBA00022605"/>
    </source>
</evidence>
<dbReference type="FunFam" id="3.40.50.970:FF:000007">
    <property type="entry name" value="Acetolactate synthase"/>
    <property type="match status" value="1"/>
</dbReference>
<dbReference type="InterPro" id="IPR029061">
    <property type="entry name" value="THDP-binding"/>
</dbReference>
<dbReference type="NCBIfam" id="TIGR00118">
    <property type="entry name" value="acolac_lg"/>
    <property type="match status" value="1"/>
</dbReference>
<keyword evidence="7 12" id="KW-0479">Metal-binding</keyword>
<comment type="pathway">
    <text evidence="1 12">Amino-acid biosynthesis; L-isoleucine biosynthesis; L-isoleucine from 2-oxobutanoate: step 1/4.</text>
</comment>
<evidence type="ECO:0000313" key="17">
    <source>
        <dbReference type="Proteomes" id="UP000027946"/>
    </source>
</evidence>
<dbReference type="eggNOG" id="COG0028">
    <property type="taxonomic scope" value="Bacteria"/>
</dbReference>
<sequence length="557" mass="60711">MNDVVLSGAQVVLECLKEKKVDTIFGYPGGAVIPLYDALYDESDHFNHVRTSHEQGAIHAADGYARATGKVGVCFATSGPGATNIITGIATAYMDSVPLVVVTGQVPRVLLGKDSFQEIDIVGMTLPITKHNYQVKDISRLADVMRKAFEVASSGRPGPVLIDIPKDVFTSQVEYERAESSEVVKADESGLDEKLLEDAIGMIDSAKKPVIYAGGGVVSSNRAAELTAFALKGDIPVVNTLMGLGSFPRSSRLSLGMVGMHGYEEANMAVTNSDLIIAVGARFSDRVIGNPQKFAPSAKIIHIDIDATELNKNMDAYLPIQGNLKYVLGVLKDRMKKLDRSDWHEQISSWKAPENHDKQAFNPLNILNAANSKFEDAIVATDVGQHQMWTAQIWKFKKPRTFISSGGLGTMGYGLGAAIGAQLGKSDERVVLVTGDGSFRMNCNELAALSKCDLPVVVMLLNNRSLGMVRQWQKMFSNKRYSQTDSDEKIDYVKLADAYGIKGFKAENMDELEAALDYAGDNRKPVFIECVIDKDENVYPIVPPGKPIYEFISGEQL</sequence>
<feature type="domain" description="Thiamine pyrophosphate enzyme central" evidence="13">
    <location>
        <begin position="196"/>
        <end position="328"/>
    </location>
</feature>
<dbReference type="Gene3D" id="3.40.50.1220">
    <property type="entry name" value="TPP-binding domain"/>
    <property type="match status" value="1"/>
</dbReference>
<feature type="domain" description="Thiamine pyrophosphate enzyme N-terminal TPP-binding" evidence="15">
    <location>
        <begin position="7"/>
        <end position="124"/>
    </location>
</feature>
<comment type="cofactor">
    <cofactor evidence="12">
        <name>Mg(2+)</name>
        <dbReference type="ChEBI" id="CHEBI:18420"/>
    </cofactor>
    <text evidence="12">Binds 1 Mg(2+) ion per subunit.</text>
</comment>
<comment type="similarity">
    <text evidence="3 12">Belongs to the TPP enzyme family.</text>
</comment>
<evidence type="ECO:0000256" key="9">
    <source>
        <dbReference type="ARBA" id="ARBA00023052"/>
    </source>
</evidence>
<organism evidence="16 17">
    <name type="scientific">Peptoclostridium litorale DSM 5388</name>
    <dbReference type="NCBI Taxonomy" id="1121324"/>
    <lineage>
        <taxon>Bacteria</taxon>
        <taxon>Bacillati</taxon>
        <taxon>Bacillota</taxon>
        <taxon>Clostridia</taxon>
        <taxon>Peptostreptococcales</taxon>
        <taxon>Peptoclostridiaceae</taxon>
        <taxon>Peptoclostridium</taxon>
    </lineage>
</organism>
<dbReference type="EMBL" id="JJMM01000005">
    <property type="protein sequence ID" value="KDR96046.1"/>
    <property type="molecule type" value="Genomic_DNA"/>
</dbReference>
<keyword evidence="10 12" id="KW-0100">Branched-chain amino acid biosynthesis</keyword>
<keyword evidence="17" id="KW-1185">Reference proteome</keyword>
<evidence type="ECO:0000256" key="3">
    <source>
        <dbReference type="ARBA" id="ARBA00007812"/>
    </source>
</evidence>
<dbReference type="GO" id="GO:0000287">
    <property type="term" value="F:magnesium ion binding"/>
    <property type="evidence" value="ECO:0007669"/>
    <property type="project" value="UniProtKB-UniRule"/>
</dbReference>
<dbReference type="GO" id="GO:0009099">
    <property type="term" value="P:L-valine biosynthetic process"/>
    <property type="evidence" value="ECO:0007669"/>
    <property type="project" value="UniProtKB-UniPathway"/>
</dbReference>
<dbReference type="SUPFAM" id="SSF52467">
    <property type="entry name" value="DHS-like NAD/FAD-binding domain"/>
    <property type="match status" value="1"/>
</dbReference>
<evidence type="ECO:0000259" key="15">
    <source>
        <dbReference type="Pfam" id="PF02776"/>
    </source>
</evidence>
<dbReference type="InterPro" id="IPR045229">
    <property type="entry name" value="TPP_enz"/>
</dbReference>
<evidence type="ECO:0000256" key="12">
    <source>
        <dbReference type="RuleBase" id="RU003591"/>
    </source>
</evidence>
<dbReference type="STRING" id="1121324.CLIT_5c00580"/>
<dbReference type="GO" id="GO:0009097">
    <property type="term" value="P:isoleucine biosynthetic process"/>
    <property type="evidence" value="ECO:0007669"/>
    <property type="project" value="UniProtKB-UniPathway"/>
</dbReference>
<dbReference type="EC" id="2.2.1.6" evidence="4 12"/>
<evidence type="ECO:0000256" key="1">
    <source>
        <dbReference type="ARBA" id="ARBA00004974"/>
    </source>
</evidence>
<dbReference type="InterPro" id="IPR012846">
    <property type="entry name" value="Acetolactate_synth_lsu"/>
</dbReference>
<dbReference type="Gene3D" id="3.40.50.970">
    <property type="match status" value="2"/>
</dbReference>
<keyword evidence="9 12" id="KW-0786">Thiamine pyrophosphate</keyword>
<evidence type="ECO:0000259" key="13">
    <source>
        <dbReference type="Pfam" id="PF00205"/>
    </source>
</evidence>
<dbReference type="Pfam" id="PF02776">
    <property type="entry name" value="TPP_enzyme_N"/>
    <property type="match status" value="1"/>
</dbReference>
<dbReference type="InterPro" id="IPR029035">
    <property type="entry name" value="DHS-like_NAD/FAD-binding_dom"/>
</dbReference>
<comment type="cofactor">
    <cofactor evidence="12">
        <name>thiamine diphosphate</name>
        <dbReference type="ChEBI" id="CHEBI:58937"/>
    </cofactor>
    <text evidence="12">Binds 1 thiamine pyrophosphate per subunit.</text>
</comment>
<dbReference type="AlphaFoldDB" id="A0A069RGA4"/>
<dbReference type="GO" id="GO:0003984">
    <property type="term" value="F:acetolactate synthase activity"/>
    <property type="evidence" value="ECO:0007669"/>
    <property type="project" value="UniProtKB-EC"/>
</dbReference>
<comment type="pathway">
    <text evidence="2 12">Amino-acid biosynthesis; L-valine biosynthesis; L-valine from pyruvate: step 1/4.</text>
</comment>
<protein>
    <recommendedName>
        <fullName evidence="4 12">Acetolactate synthase</fullName>
        <ecNumber evidence="4 12">2.2.1.6</ecNumber>
    </recommendedName>
</protein>
<proteinExistence type="inferred from homology"/>
<dbReference type="GO" id="GO:0050660">
    <property type="term" value="F:flavin adenine dinucleotide binding"/>
    <property type="evidence" value="ECO:0007669"/>
    <property type="project" value="InterPro"/>
</dbReference>
<dbReference type="InterPro" id="IPR012001">
    <property type="entry name" value="Thiamin_PyroP_enz_TPP-bd_dom"/>
</dbReference>
<keyword evidence="8 12" id="KW-0460">Magnesium</keyword>
<dbReference type="CDD" id="cd02015">
    <property type="entry name" value="TPP_AHAS"/>
    <property type="match status" value="1"/>
</dbReference>
<reference evidence="16 17" key="1">
    <citation type="submission" date="2014-03" db="EMBL/GenBank/DDBJ databases">
        <title>Genome sequence of Clostridium litorale W6, DSM 5388.</title>
        <authorList>
            <person name="Poehlein A."/>
            <person name="Jagirdar A."/>
            <person name="Khonsari B."/>
            <person name="Chibani C.M."/>
            <person name="Gutierrez Gutierrez D.A."/>
            <person name="Davydova E."/>
            <person name="Alghaithi H.S."/>
            <person name="Nair K.P."/>
            <person name="Dhamotharan K."/>
            <person name="Chandran L."/>
            <person name="G W."/>
            <person name="Daniel R."/>
        </authorList>
    </citation>
    <scope>NUCLEOTIDE SEQUENCE [LARGE SCALE GENOMIC DNA]</scope>
    <source>
        <strain evidence="16 17">W6</strain>
    </source>
</reference>
<dbReference type="Pfam" id="PF00205">
    <property type="entry name" value="TPP_enzyme_M"/>
    <property type="match status" value="1"/>
</dbReference>
<evidence type="ECO:0000313" key="16">
    <source>
        <dbReference type="EMBL" id="KDR96046.1"/>
    </source>
</evidence>
<evidence type="ECO:0000256" key="10">
    <source>
        <dbReference type="ARBA" id="ARBA00023304"/>
    </source>
</evidence>
<evidence type="ECO:0000256" key="8">
    <source>
        <dbReference type="ARBA" id="ARBA00022842"/>
    </source>
</evidence>
<evidence type="ECO:0000256" key="7">
    <source>
        <dbReference type="ARBA" id="ARBA00022723"/>
    </source>
</evidence>
<keyword evidence="5 12" id="KW-0028">Amino-acid biosynthesis</keyword>
<dbReference type="InterPro" id="IPR039368">
    <property type="entry name" value="AHAS_TPP"/>
</dbReference>
<dbReference type="SUPFAM" id="SSF52518">
    <property type="entry name" value="Thiamin diphosphate-binding fold (THDP-binding)"/>
    <property type="match status" value="2"/>
</dbReference>
<dbReference type="Pfam" id="PF02775">
    <property type="entry name" value="TPP_enzyme_C"/>
    <property type="match status" value="1"/>
</dbReference>
<feature type="domain" description="Thiamine pyrophosphate enzyme TPP-binding" evidence="14">
    <location>
        <begin position="382"/>
        <end position="530"/>
    </location>
</feature>
<dbReference type="PANTHER" id="PTHR18968">
    <property type="entry name" value="THIAMINE PYROPHOSPHATE ENZYMES"/>
    <property type="match status" value="1"/>
</dbReference>
<dbReference type="CDD" id="cd07035">
    <property type="entry name" value="TPP_PYR_POX_like"/>
    <property type="match status" value="1"/>
</dbReference>
<evidence type="ECO:0000259" key="14">
    <source>
        <dbReference type="Pfam" id="PF02775"/>
    </source>
</evidence>
<dbReference type="InterPro" id="IPR012000">
    <property type="entry name" value="Thiamin_PyroP_enz_cen_dom"/>
</dbReference>